<dbReference type="PROSITE" id="PS50995">
    <property type="entry name" value="HTH_MARR_2"/>
    <property type="match status" value="1"/>
</dbReference>
<feature type="compositionally biased region" description="Low complexity" evidence="1">
    <location>
        <begin position="21"/>
        <end position="37"/>
    </location>
</feature>
<dbReference type="SMART" id="SM00347">
    <property type="entry name" value="HTH_MARR"/>
    <property type="match status" value="1"/>
</dbReference>
<evidence type="ECO:0000256" key="1">
    <source>
        <dbReference type="SAM" id="MobiDB-lite"/>
    </source>
</evidence>
<dbReference type="InterPro" id="IPR036390">
    <property type="entry name" value="WH_DNA-bd_sf"/>
</dbReference>
<dbReference type="Gene3D" id="1.10.10.10">
    <property type="entry name" value="Winged helix-like DNA-binding domain superfamily/Winged helix DNA-binding domain"/>
    <property type="match status" value="1"/>
</dbReference>
<dbReference type="GO" id="GO:0003677">
    <property type="term" value="F:DNA binding"/>
    <property type="evidence" value="ECO:0007669"/>
    <property type="project" value="UniProtKB-KW"/>
</dbReference>
<sequence>MAGNKAPAAPAPPPGAGARKGGNPSQGGPPQGRGPHPLIRLLQEFTLEANRYVDAAGGRKDMHRTDLNALAVIMRHTANGGTVTPGLLRKELNLSSPATTALIDRLDSSGHVVRERDSSDRRQVHLRMTPKAFEEGGAIFAPLSRRMGSALATFSPEELETVTRFMTAMVEATVAAREEPAGAPASSTAPN</sequence>
<organism evidence="3 4">
    <name type="scientific">Pseudarthrobacter siccitolerans</name>
    <dbReference type="NCBI Taxonomy" id="861266"/>
    <lineage>
        <taxon>Bacteria</taxon>
        <taxon>Bacillati</taxon>
        <taxon>Actinomycetota</taxon>
        <taxon>Actinomycetes</taxon>
        <taxon>Micrococcales</taxon>
        <taxon>Micrococcaceae</taxon>
        <taxon>Pseudarthrobacter</taxon>
    </lineage>
</organism>
<name>A0ABU0PKW6_9MICC</name>
<proteinExistence type="predicted"/>
<dbReference type="PRINTS" id="PR00598">
    <property type="entry name" value="HTHMARR"/>
</dbReference>
<keyword evidence="4" id="KW-1185">Reference proteome</keyword>
<comment type="caution">
    <text evidence="3">The sequence shown here is derived from an EMBL/GenBank/DDBJ whole genome shotgun (WGS) entry which is preliminary data.</text>
</comment>
<evidence type="ECO:0000313" key="3">
    <source>
        <dbReference type="EMBL" id="MDQ0674613.1"/>
    </source>
</evidence>
<gene>
    <name evidence="3" type="ORF">QFZ36_002174</name>
</gene>
<dbReference type="EMBL" id="JAUSXB010000001">
    <property type="protein sequence ID" value="MDQ0674613.1"/>
    <property type="molecule type" value="Genomic_DNA"/>
</dbReference>
<dbReference type="InterPro" id="IPR000835">
    <property type="entry name" value="HTH_MarR-typ"/>
</dbReference>
<feature type="domain" description="HTH marR-type" evidence="2">
    <location>
        <begin position="35"/>
        <end position="171"/>
    </location>
</feature>
<dbReference type="InterPro" id="IPR036388">
    <property type="entry name" value="WH-like_DNA-bd_sf"/>
</dbReference>
<dbReference type="PANTHER" id="PTHR33164">
    <property type="entry name" value="TRANSCRIPTIONAL REGULATOR, MARR FAMILY"/>
    <property type="match status" value="1"/>
</dbReference>
<dbReference type="Proteomes" id="UP001236806">
    <property type="component" value="Unassembled WGS sequence"/>
</dbReference>
<accession>A0ABU0PKW6</accession>
<dbReference type="InterPro" id="IPR039422">
    <property type="entry name" value="MarR/SlyA-like"/>
</dbReference>
<dbReference type="Pfam" id="PF12802">
    <property type="entry name" value="MarR_2"/>
    <property type="match status" value="1"/>
</dbReference>
<protein>
    <submittedName>
        <fullName evidence="3">DNA-binding MarR family transcriptional regulator</fullName>
    </submittedName>
</protein>
<dbReference type="SUPFAM" id="SSF46785">
    <property type="entry name" value="Winged helix' DNA-binding domain"/>
    <property type="match status" value="1"/>
</dbReference>
<keyword evidence="3" id="KW-0238">DNA-binding</keyword>
<dbReference type="PANTHER" id="PTHR33164:SF106">
    <property type="entry name" value="TRANSCRIPTIONAL REGULATORY PROTEIN"/>
    <property type="match status" value="1"/>
</dbReference>
<reference evidence="3 4" key="1">
    <citation type="submission" date="2023-07" db="EMBL/GenBank/DDBJ databases">
        <title>Comparative genomics of wheat-associated soil bacteria to identify genetic determinants of phenazine resistance.</title>
        <authorList>
            <person name="Mouncey N."/>
        </authorList>
    </citation>
    <scope>NUCLEOTIDE SEQUENCE [LARGE SCALE GENOMIC DNA]</scope>
    <source>
        <strain evidence="3 4">W1I3</strain>
    </source>
</reference>
<evidence type="ECO:0000259" key="2">
    <source>
        <dbReference type="PROSITE" id="PS50995"/>
    </source>
</evidence>
<feature type="region of interest" description="Disordered" evidence="1">
    <location>
        <begin position="1"/>
        <end position="37"/>
    </location>
</feature>
<evidence type="ECO:0000313" key="4">
    <source>
        <dbReference type="Proteomes" id="UP001236806"/>
    </source>
</evidence>